<dbReference type="InterPro" id="IPR030678">
    <property type="entry name" value="Peptide/Ni-bd"/>
</dbReference>
<dbReference type="GO" id="GO:0015833">
    <property type="term" value="P:peptide transport"/>
    <property type="evidence" value="ECO:0007669"/>
    <property type="project" value="TreeGrafter"/>
</dbReference>
<dbReference type="InterPro" id="IPR039424">
    <property type="entry name" value="SBP_5"/>
</dbReference>
<organism evidence="6 7">
    <name type="scientific">Hydrogenispora ethanolica</name>
    <dbReference type="NCBI Taxonomy" id="1082276"/>
    <lineage>
        <taxon>Bacteria</taxon>
        <taxon>Bacillati</taxon>
        <taxon>Bacillota</taxon>
        <taxon>Hydrogenispora</taxon>
    </lineage>
</organism>
<dbReference type="SUPFAM" id="SSF53850">
    <property type="entry name" value="Periplasmic binding protein-like II"/>
    <property type="match status" value="1"/>
</dbReference>
<dbReference type="Pfam" id="PF00496">
    <property type="entry name" value="SBP_bac_5"/>
    <property type="match status" value="1"/>
</dbReference>
<reference evidence="6 7" key="1">
    <citation type="submission" date="2019-03" db="EMBL/GenBank/DDBJ databases">
        <title>Genomic Encyclopedia of Type Strains, Phase IV (KMG-IV): sequencing the most valuable type-strain genomes for metagenomic binning, comparative biology and taxonomic classification.</title>
        <authorList>
            <person name="Goeker M."/>
        </authorList>
    </citation>
    <scope>NUCLEOTIDE SEQUENCE [LARGE SCALE GENOMIC DNA]</scope>
    <source>
        <strain evidence="6 7">LX-B</strain>
    </source>
</reference>
<proteinExistence type="inferred from homology"/>
<dbReference type="GO" id="GO:0043190">
    <property type="term" value="C:ATP-binding cassette (ABC) transporter complex"/>
    <property type="evidence" value="ECO:0007669"/>
    <property type="project" value="InterPro"/>
</dbReference>
<evidence type="ECO:0000313" key="7">
    <source>
        <dbReference type="Proteomes" id="UP000295008"/>
    </source>
</evidence>
<evidence type="ECO:0000256" key="4">
    <source>
        <dbReference type="ARBA" id="ARBA00022729"/>
    </source>
</evidence>
<dbReference type="InterPro" id="IPR023765">
    <property type="entry name" value="SBP_5_CS"/>
</dbReference>
<comment type="similarity">
    <text evidence="2">Belongs to the bacterial solute-binding protein 5 family.</text>
</comment>
<dbReference type="Proteomes" id="UP000295008">
    <property type="component" value="Unassembled WGS sequence"/>
</dbReference>
<dbReference type="PROSITE" id="PS51257">
    <property type="entry name" value="PROKAR_LIPOPROTEIN"/>
    <property type="match status" value="1"/>
</dbReference>
<protein>
    <submittedName>
        <fullName evidence="6">Peptide/nickel transport system substrate-binding protein</fullName>
    </submittedName>
</protein>
<comment type="subcellular location">
    <subcellularLocation>
        <location evidence="1">Cell membrane</location>
        <topology evidence="1">Lipid-anchor</topology>
    </subcellularLocation>
</comment>
<dbReference type="PANTHER" id="PTHR30290:SF9">
    <property type="entry name" value="OLIGOPEPTIDE-BINDING PROTEIN APPA"/>
    <property type="match status" value="1"/>
</dbReference>
<evidence type="ECO:0000313" key="6">
    <source>
        <dbReference type="EMBL" id="TCL72437.1"/>
    </source>
</evidence>
<dbReference type="RefSeq" id="WP_132013645.1">
    <property type="nucleotide sequence ID" value="NZ_SLUN01000006.1"/>
</dbReference>
<name>A0A4V2QFL9_HYDET</name>
<comment type="caution">
    <text evidence="6">The sequence shown here is derived from an EMBL/GenBank/DDBJ whole genome shotgun (WGS) entry which is preliminary data.</text>
</comment>
<dbReference type="PIRSF" id="PIRSF002741">
    <property type="entry name" value="MppA"/>
    <property type="match status" value="1"/>
</dbReference>
<dbReference type="Gene3D" id="3.10.105.10">
    <property type="entry name" value="Dipeptide-binding Protein, Domain 3"/>
    <property type="match status" value="1"/>
</dbReference>
<keyword evidence="7" id="KW-1185">Reference proteome</keyword>
<dbReference type="GO" id="GO:1904680">
    <property type="term" value="F:peptide transmembrane transporter activity"/>
    <property type="evidence" value="ECO:0007669"/>
    <property type="project" value="TreeGrafter"/>
</dbReference>
<gene>
    <name evidence="6" type="ORF">EDC14_1006151</name>
</gene>
<dbReference type="AlphaFoldDB" id="A0A4V2QFL9"/>
<dbReference type="GO" id="GO:0042597">
    <property type="term" value="C:periplasmic space"/>
    <property type="evidence" value="ECO:0007669"/>
    <property type="project" value="UniProtKB-ARBA"/>
</dbReference>
<keyword evidence="3" id="KW-0813">Transport</keyword>
<dbReference type="EMBL" id="SLUN01000006">
    <property type="protein sequence ID" value="TCL72437.1"/>
    <property type="molecule type" value="Genomic_DNA"/>
</dbReference>
<evidence type="ECO:0000259" key="5">
    <source>
        <dbReference type="Pfam" id="PF00496"/>
    </source>
</evidence>
<evidence type="ECO:0000256" key="1">
    <source>
        <dbReference type="ARBA" id="ARBA00004193"/>
    </source>
</evidence>
<dbReference type="Gene3D" id="3.40.190.10">
    <property type="entry name" value="Periplasmic binding protein-like II"/>
    <property type="match status" value="1"/>
</dbReference>
<sequence length="512" mass="57259">MRKLLLLVMVMLLVVSACGLGFAASQKILVYAKGADPRGLDPAYVDDGESGKIIVNIYDNLVRYKPGGTDIQPCLATSWTQSPDGLVWTFKLRKGVKFHDGTPFNAAAVKFNVDRQLPPNATDDMPYASFTFEPVKKVDVIDNYTVRFTLKHPYAPFLANLAMCMAAPIVSPTAVKKYGADYNQHPVGTGAFKFEKWDKDQQIVLSRNANYWGKKPFADKVIFKTTKENSVRASEMITGAIDMMDGVDPNDVKKLESSGVKVLKKPGMNINYMGFLTHKKPFNDVRVRRAISMAINRAELVKYLYQGYAEVANGPLPSFIPGYDPKLKPLGYNPTEAKKLLAEAGYKDFSFTFITYSNPRPYNPVNGVKLAEAVQAELLKIGVKTNIKVYPWTEYKPVLFKGEEGDAFFYGWIGDNGDADNFLSLLDSSQIETTLNSAKYKNPKVDELLRKGTLVSNEKERVKIYQDLQKILVEEAPWVFISHATDLYAYRPNVKGFNPHPTGVTWLEGTTK</sequence>
<dbReference type="PROSITE" id="PS01040">
    <property type="entry name" value="SBP_BACTERIAL_5"/>
    <property type="match status" value="1"/>
</dbReference>
<dbReference type="Gene3D" id="3.90.76.10">
    <property type="entry name" value="Dipeptide-binding Protein, Domain 1"/>
    <property type="match status" value="1"/>
</dbReference>
<evidence type="ECO:0000256" key="2">
    <source>
        <dbReference type="ARBA" id="ARBA00005695"/>
    </source>
</evidence>
<dbReference type="PANTHER" id="PTHR30290">
    <property type="entry name" value="PERIPLASMIC BINDING COMPONENT OF ABC TRANSPORTER"/>
    <property type="match status" value="1"/>
</dbReference>
<keyword evidence="4" id="KW-0732">Signal</keyword>
<feature type="domain" description="Solute-binding protein family 5" evidence="5">
    <location>
        <begin position="71"/>
        <end position="430"/>
    </location>
</feature>
<accession>A0A4V2QFL9</accession>
<evidence type="ECO:0000256" key="3">
    <source>
        <dbReference type="ARBA" id="ARBA00022448"/>
    </source>
</evidence>
<dbReference type="OrthoDB" id="137511at2"/>
<dbReference type="CDD" id="cd08493">
    <property type="entry name" value="PBP2_DppA_like"/>
    <property type="match status" value="1"/>
</dbReference>
<dbReference type="InterPro" id="IPR000914">
    <property type="entry name" value="SBP_5_dom"/>
</dbReference>